<sequence>MRTSREAPPHRWCIMNTHSLALLDILDKVLAYVRALGLYVASSLSKPFAGPSRGTGANEVRRFIRRTRSLRSRLNPSERSLEAPTWIDNGIAPLVSFGRSTSKHPIRANRSASCQGTRPPVEIPPPGSEVLPPPTVAIDATTSWQMYETVASIAHSRSSVLLSASSSAARARRSPIEAPFAHSRTSTVPLFQDRHPDD</sequence>
<feature type="region of interest" description="Disordered" evidence="1">
    <location>
        <begin position="172"/>
        <end position="198"/>
    </location>
</feature>
<dbReference type="EMBL" id="ML987195">
    <property type="protein sequence ID" value="KAF2249571.1"/>
    <property type="molecule type" value="Genomic_DNA"/>
</dbReference>
<evidence type="ECO:0000256" key="1">
    <source>
        <dbReference type="SAM" id="MobiDB-lite"/>
    </source>
</evidence>
<organism evidence="2 3">
    <name type="scientific">Trematosphaeria pertusa</name>
    <dbReference type="NCBI Taxonomy" id="390896"/>
    <lineage>
        <taxon>Eukaryota</taxon>
        <taxon>Fungi</taxon>
        <taxon>Dikarya</taxon>
        <taxon>Ascomycota</taxon>
        <taxon>Pezizomycotina</taxon>
        <taxon>Dothideomycetes</taxon>
        <taxon>Pleosporomycetidae</taxon>
        <taxon>Pleosporales</taxon>
        <taxon>Massarineae</taxon>
        <taxon>Trematosphaeriaceae</taxon>
        <taxon>Trematosphaeria</taxon>
    </lineage>
</organism>
<gene>
    <name evidence="2" type="ORF">BU26DRAFT_505565</name>
</gene>
<dbReference type="RefSeq" id="XP_033684575.1">
    <property type="nucleotide sequence ID" value="XM_033826857.1"/>
</dbReference>
<keyword evidence="3" id="KW-1185">Reference proteome</keyword>
<feature type="compositionally biased region" description="Pro residues" evidence="1">
    <location>
        <begin position="121"/>
        <end position="132"/>
    </location>
</feature>
<evidence type="ECO:0000313" key="3">
    <source>
        <dbReference type="Proteomes" id="UP000800094"/>
    </source>
</evidence>
<dbReference type="Proteomes" id="UP000800094">
    <property type="component" value="Unassembled WGS sequence"/>
</dbReference>
<reference evidence="2" key="1">
    <citation type="journal article" date="2020" name="Stud. Mycol.">
        <title>101 Dothideomycetes genomes: a test case for predicting lifestyles and emergence of pathogens.</title>
        <authorList>
            <person name="Haridas S."/>
            <person name="Albert R."/>
            <person name="Binder M."/>
            <person name="Bloem J."/>
            <person name="Labutti K."/>
            <person name="Salamov A."/>
            <person name="Andreopoulos B."/>
            <person name="Baker S."/>
            <person name="Barry K."/>
            <person name="Bills G."/>
            <person name="Bluhm B."/>
            <person name="Cannon C."/>
            <person name="Castanera R."/>
            <person name="Culley D."/>
            <person name="Daum C."/>
            <person name="Ezra D."/>
            <person name="Gonzalez J."/>
            <person name="Henrissat B."/>
            <person name="Kuo A."/>
            <person name="Liang C."/>
            <person name="Lipzen A."/>
            <person name="Lutzoni F."/>
            <person name="Magnuson J."/>
            <person name="Mondo S."/>
            <person name="Nolan M."/>
            <person name="Ohm R."/>
            <person name="Pangilinan J."/>
            <person name="Park H.-J."/>
            <person name="Ramirez L."/>
            <person name="Alfaro M."/>
            <person name="Sun H."/>
            <person name="Tritt A."/>
            <person name="Yoshinaga Y."/>
            <person name="Zwiers L.-H."/>
            <person name="Turgeon B."/>
            <person name="Goodwin S."/>
            <person name="Spatafora J."/>
            <person name="Crous P."/>
            <person name="Grigoriev I."/>
        </authorList>
    </citation>
    <scope>NUCLEOTIDE SEQUENCE</scope>
    <source>
        <strain evidence="2">CBS 122368</strain>
    </source>
</reference>
<evidence type="ECO:0000313" key="2">
    <source>
        <dbReference type="EMBL" id="KAF2249571.1"/>
    </source>
</evidence>
<dbReference type="AlphaFoldDB" id="A0A6A6IGM6"/>
<feature type="region of interest" description="Disordered" evidence="1">
    <location>
        <begin position="105"/>
        <end position="132"/>
    </location>
</feature>
<dbReference type="GeneID" id="54580187"/>
<proteinExistence type="predicted"/>
<name>A0A6A6IGM6_9PLEO</name>
<accession>A0A6A6IGM6</accession>
<protein>
    <submittedName>
        <fullName evidence="2">Uncharacterized protein</fullName>
    </submittedName>
</protein>